<reference evidence="1" key="1">
    <citation type="submission" date="2011-04" db="EMBL/GenBank/DDBJ databases">
        <title>Evolution of plant cell wall degrading machinery underlies the functional diversity of forest fungi.</title>
        <authorList>
            <consortium name="US DOE Joint Genome Institute (JGI-PGF)"/>
            <person name="Eastwood D.C."/>
            <person name="Floudas D."/>
            <person name="Binder M."/>
            <person name="Majcherczyk A."/>
            <person name="Schneider P."/>
            <person name="Aerts A."/>
            <person name="Asiegbu F.O."/>
            <person name="Baker S.E."/>
            <person name="Barry K."/>
            <person name="Bendiksby M."/>
            <person name="Blumentritt M."/>
            <person name="Coutinho P.M."/>
            <person name="Cullen D."/>
            <person name="Cullen D."/>
            <person name="Gathman A."/>
            <person name="Goodell B."/>
            <person name="Henrissat B."/>
            <person name="Ihrmark K."/>
            <person name="Kauserud H."/>
            <person name="Kohler A."/>
            <person name="LaButti K."/>
            <person name="Lapidus A."/>
            <person name="Lavin J.L."/>
            <person name="Lee Y.-H."/>
            <person name="Lindquist E."/>
            <person name="Lilly W."/>
            <person name="Lucas S."/>
            <person name="Morin E."/>
            <person name="Murat C."/>
            <person name="Oguiza J.A."/>
            <person name="Park J."/>
            <person name="Pisabarro A.G."/>
            <person name="Riley R."/>
            <person name="Rosling A."/>
            <person name="Salamov A."/>
            <person name="Schmidt O."/>
            <person name="Schmutz J."/>
            <person name="Skrede I."/>
            <person name="Stenlid J."/>
            <person name="Wiebenga A."/>
            <person name="Xie X."/>
            <person name="Kues U."/>
            <person name="Hibbett D.S."/>
            <person name="Hoffmeister D."/>
            <person name="Hogberg N."/>
            <person name="Martin F."/>
            <person name="Grigoriev I.V."/>
            <person name="Watkinson S.C."/>
        </authorList>
    </citation>
    <scope>NUCLEOTIDE SEQUENCE</scope>
    <source>
        <strain evidence="1">S7.9</strain>
    </source>
</reference>
<evidence type="ECO:0000313" key="1">
    <source>
        <dbReference type="EMBL" id="EGO26521.1"/>
    </source>
</evidence>
<dbReference type="KEGG" id="sla:SERLADRAFT_463685"/>
<dbReference type="EMBL" id="GL945432">
    <property type="protein sequence ID" value="EGO26521.1"/>
    <property type="molecule type" value="Genomic_DNA"/>
</dbReference>
<dbReference type="RefSeq" id="XP_007316694.1">
    <property type="nucleotide sequence ID" value="XM_007316632.1"/>
</dbReference>
<sequence>MRSLEHPKLPFLYPYPWQRFPVFQSDNCYLQIANRSGWAHALEVAKTKTARVLGKPSSLFEKHLFSTQCCVFLSPCSFLYHPRLRPCLRRVSRLLRRC</sequence>
<organism>
    <name type="scientific">Serpula lacrymans var. lacrymans (strain S7.9)</name>
    <name type="common">Dry rot fungus</name>
    <dbReference type="NCBI Taxonomy" id="578457"/>
    <lineage>
        <taxon>Eukaryota</taxon>
        <taxon>Fungi</taxon>
        <taxon>Dikarya</taxon>
        <taxon>Basidiomycota</taxon>
        <taxon>Agaricomycotina</taxon>
        <taxon>Agaricomycetes</taxon>
        <taxon>Agaricomycetidae</taxon>
        <taxon>Boletales</taxon>
        <taxon>Coniophorineae</taxon>
        <taxon>Serpulaceae</taxon>
        <taxon>Serpula</taxon>
    </lineage>
</organism>
<dbReference type="HOGENOM" id="CLU_2334938_0_0_1"/>
<accession>F8NQ42</accession>
<dbReference type="GeneID" id="18818606"/>
<gene>
    <name evidence="1" type="ORF">SERLADRAFT_463685</name>
</gene>
<proteinExistence type="predicted"/>
<protein>
    <submittedName>
        <fullName evidence="1">Uncharacterized protein</fullName>
    </submittedName>
</protein>
<dbReference type="Proteomes" id="UP000008064">
    <property type="component" value="Unassembled WGS sequence"/>
</dbReference>
<dbReference type="AlphaFoldDB" id="F8NQ42"/>
<name>F8NQ42_SERL9</name>